<name>A0ABQ8K5S9_9APHY</name>
<sequence>MTVDLQDDGEIHYGLLVLTGAPKELSSQGASGAPGSSRWKRRPVWCALPSLLASTLALPPSLVVLTDYPDVLILANLTRNLERNVSRISRGCTVHSRGHERGQDPHPLLKA</sequence>
<dbReference type="Proteomes" id="UP000814176">
    <property type="component" value="Unassembled WGS sequence"/>
</dbReference>
<dbReference type="InterPro" id="IPR029063">
    <property type="entry name" value="SAM-dependent_MTases_sf"/>
</dbReference>
<evidence type="ECO:0000313" key="2">
    <source>
        <dbReference type="Proteomes" id="UP000814176"/>
    </source>
</evidence>
<protein>
    <submittedName>
        <fullName evidence="1">Uncharacterized protein</fullName>
    </submittedName>
</protein>
<comment type="caution">
    <text evidence="1">The sequence shown here is derived from an EMBL/GenBank/DDBJ whole genome shotgun (WGS) entry which is preliminary data.</text>
</comment>
<dbReference type="Gene3D" id="3.40.50.150">
    <property type="entry name" value="Vaccinia Virus protein VP39"/>
    <property type="match status" value="1"/>
</dbReference>
<dbReference type="EMBL" id="JADCUA010000022">
    <property type="protein sequence ID" value="KAH9832161.1"/>
    <property type="molecule type" value="Genomic_DNA"/>
</dbReference>
<organism evidence="1 2">
    <name type="scientific">Rhodofomes roseus</name>
    <dbReference type="NCBI Taxonomy" id="34475"/>
    <lineage>
        <taxon>Eukaryota</taxon>
        <taxon>Fungi</taxon>
        <taxon>Dikarya</taxon>
        <taxon>Basidiomycota</taxon>
        <taxon>Agaricomycotina</taxon>
        <taxon>Agaricomycetes</taxon>
        <taxon>Polyporales</taxon>
        <taxon>Rhodofomes</taxon>
    </lineage>
</organism>
<reference evidence="1 2" key="1">
    <citation type="journal article" date="2021" name="Environ. Microbiol.">
        <title>Gene family expansions and transcriptome signatures uncover fungal adaptations to wood decay.</title>
        <authorList>
            <person name="Hage H."/>
            <person name="Miyauchi S."/>
            <person name="Viragh M."/>
            <person name="Drula E."/>
            <person name="Min B."/>
            <person name="Chaduli D."/>
            <person name="Navarro D."/>
            <person name="Favel A."/>
            <person name="Norest M."/>
            <person name="Lesage-Meessen L."/>
            <person name="Balint B."/>
            <person name="Merenyi Z."/>
            <person name="de Eugenio L."/>
            <person name="Morin E."/>
            <person name="Martinez A.T."/>
            <person name="Baldrian P."/>
            <person name="Stursova M."/>
            <person name="Martinez M.J."/>
            <person name="Novotny C."/>
            <person name="Magnuson J.K."/>
            <person name="Spatafora J.W."/>
            <person name="Maurice S."/>
            <person name="Pangilinan J."/>
            <person name="Andreopoulos W."/>
            <person name="LaButti K."/>
            <person name="Hundley H."/>
            <person name="Na H."/>
            <person name="Kuo A."/>
            <person name="Barry K."/>
            <person name="Lipzen A."/>
            <person name="Henrissat B."/>
            <person name="Riley R."/>
            <person name="Ahrendt S."/>
            <person name="Nagy L.G."/>
            <person name="Grigoriev I.V."/>
            <person name="Martin F."/>
            <person name="Rosso M.N."/>
        </authorList>
    </citation>
    <scope>NUCLEOTIDE SEQUENCE [LARGE SCALE GENOMIC DNA]</scope>
    <source>
        <strain evidence="1 2">CIRM-BRFM 1785</strain>
    </source>
</reference>
<dbReference type="GeneID" id="72008593"/>
<evidence type="ECO:0000313" key="1">
    <source>
        <dbReference type="EMBL" id="KAH9832161.1"/>
    </source>
</evidence>
<dbReference type="RefSeq" id="XP_047775180.1">
    <property type="nucleotide sequence ID" value="XM_047927861.1"/>
</dbReference>
<accession>A0ABQ8K5S9</accession>
<keyword evidence="2" id="KW-1185">Reference proteome</keyword>
<gene>
    <name evidence="1" type="ORF">C8Q71DRAFT_861070</name>
</gene>
<proteinExistence type="predicted"/>